<dbReference type="Proteomes" id="UP000555103">
    <property type="component" value="Unassembled WGS sequence"/>
</dbReference>
<comment type="caution">
    <text evidence="1">The sequence shown here is derived from an EMBL/GenBank/DDBJ whole genome shotgun (WGS) entry which is preliminary data.</text>
</comment>
<sequence length="681" mass="78730">MYQVIDNNIIAITVNDWCKAGLSYNQFNHDAKDGYLTIVRRGLNGNTLIDVKSIKRPERRRVIEAYMGKIDTEKAAQRSIFRPELDTNARTFYLTQRKPDGLPIDPERQKEYVNRATLLNAIKDGMARQIETRARAGKKINKGDFWKTALDWYREQAEGYADGEISKEAAYPCQSYKNVRSLERVYKAYINDNYAALLDGRDGNDNARKVSVSAEKLFLALWRTEDKPFINRVHELYLEFVSGNRELFDKETGEVFRPEDFRYKDGRALEVSIGTVWSYLKDVVNNTAVYASRNGNFDYANNRRPKQKRKRGRYSLSKISMDDVVLSRKSVRGWVAKYIAVDVVSGYYFRPAYIIGKPNIGTVVEAFRNMFCELSELGLPMPGELEVEYHLMKDIDWLNKLFPFVRFCASPTEKRAEHKIKDLKYGAAKDAGHTRGRWYAKHEAWRSVRNKVSGDFIEPEYQPQAIVADDLADIEKYNNELHPLQKTYPGMTRKQVMLSNINSNLQPIEHWSLYRFIGNDTETSIYNNDYVKCANEIFEITNFDCLKRLKPNNYGVTAYWMPEADGSINKVYLYQGDVYIGEALNSEQFAYNECAIERTDEDKANMLYQNKRLAKFDKFVKEERADIPKVGSLQPETIQAINDIPEIPENTTNTIICADDVDEEFDFTGVEDWATRAIANL</sequence>
<protein>
    <submittedName>
        <fullName evidence="1">Uncharacterized protein</fullName>
    </submittedName>
</protein>
<name>A0A840CFW7_9BACT</name>
<dbReference type="EMBL" id="JACIEP010000002">
    <property type="protein sequence ID" value="MBB4034860.1"/>
    <property type="molecule type" value="Genomic_DNA"/>
</dbReference>
<evidence type="ECO:0000313" key="1">
    <source>
        <dbReference type="EMBL" id="MBB4034860.1"/>
    </source>
</evidence>
<reference evidence="1 2" key="1">
    <citation type="submission" date="2020-08" db="EMBL/GenBank/DDBJ databases">
        <title>Genomic Encyclopedia of Type Strains, Phase IV (KMG-IV): sequencing the most valuable type-strain genomes for metagenomic binning, comparative biology and taxonomic classification.</title>
        <authorList>
            <person name="Goeker M."/>
        </authorList>
    </citation>
    <scope>NUCLEOTIDE SEQUENCE [LARGE SCALE GENOMIC DNA]</scope>
    <source>
        <strain evidence="1 2">DSM 104969</strain>
    </source>
</reference>
<gene>
    <name evidence="1" type="ORF">GGR21_000747</name>
</gene>
<proteinExistence type="predicted"/>
<keyword evidence="2" id="KW-1185">Reference proteome</keyword>
<dbReference type="AlphaFoldDB" id="A0A840CFW7"/>
<dbReference type="RefSeq" id="WP_183305797.1">
    <property type="nucleotide sequence ID" value="NZ_JACIEP010000002.1"/>
</dbReference>
<evidence type="ECO:0000313" key="2">
    <source>
        <dbReference type="Proteomes" id="UP000555103"/>
    </source>
</evidence>
<organism evidence="1 2">
    <name type="scientific">Dysgonomonas hofstadii</name>
    <dbReference type="NCBI Taxonomy" id="637886"/>
    <lineage>
        <taxon>Bacteria</taxon>
        <taxon>Pseudomonadati</taxon>
        <taxon>Bacteroidota</taxon>
        <taxon>Bacteroidia</taxon>
        <taxon>Bacteroidales</taxon>
        <taxon>Dysgonomonadaceae</taxon>
        <taxon>Dysgonomonas</taxon>
    </lineage>
</organism>
<accession>A0A840CFW7</accession>